<dbReference type="AlphaFoldDB" id="A0A673N8P5"/>
<dbReference type="InterPro" id="IPR000719">
    <property type="entry name" value="Prot_kinase_dom"/>
</dbReference>
<dbReference type="EC" id="2.7.11.1" evidence="2"/>
<dbReference type="InterPro" id="IPR051585">
    <property type="entry name" value="STE20_Ser/Thr_Kinases"/>
</dbReference>
<evidence type="ECO:0000313" key="16">
    <source>
        <dbReference type="Proteomes" id="UP000472270"/>
    </source>
</evidence>
<feature type="compositionally biased region" description="Acidic residues" evidence="13">
    <location>
        <begin position="316"/>
        <end position="328"/>
    </location>
</feature>
<feature type="compositionally biased region" description="Basic and acidic residues" evidence="13">
    <location>
        <begin position="367"/>
        <end position="384"/>
    </location>
</feature>
<keyword evidence="12" id="KW-0175">Coiled coil</keyword>
<dbReference type="PANTHER" id="PTHR46538:SF1">
    <property type="entry name" value="NON-SPECIFIC SERINE_THREONINE PROTEIN KINASE"/>
    <property type="match status" value="1"/>
</dbReference>
<gene>
    <name evidence="15" type="primary">LOC107729384</name>
</gene>
<dbReference type="InterPro" id="IPR017441">
    <property type="entry name" value="Protein_kinase_ATP_BS"/>
</dbReference>
<keyword evidence="7" id="KW-0418">Kinase</keyword>
<evidence type="ECO:0000259" key="14">
    <source>
        <dbReference type="PROSITE" id="PS50011"/>
    </source>
</evidence>
<dbReference type="Proteomes" id="UP000472270">
    <property type="component" value="Unassembled WGS sequence"/>
</dbReference>
<evidence type="ECO:0000256" key="13">
    <source>
        <dbReference type="SAM" id="MobiDB-lite"/>
    </source>
</evidence>
<feature type="binding site" evidence="11">
    <location>
        <position position="63"/>
    </location>
    <ligand>
        <name>ATP</name>
        <dbReference type="ChEBI" id="CHEBI:30616"/>
    </ligand>
</feature>
<comment type="similarity">
    <text evidence="1">Belongs to the protein kinase superfamily. STE Ser/Thr protein kinase family. STE20 subfamily.</text>
</comment>
<dbReference type="Pfam" id="PF12474">
    <property type="entry name" value="PKK"/>
    <property type="match status" value="2"/>
</dbReference>
<evidence type="ECO:0000256" key="7">
    <source>
        <dbReference type="ARBA" id="ARBA00022777"/>
    </source>
</evidence>
<evidence type="ECO:0000313" key="15">
    <source>
        <dbReference type="Ensembl" id="ENSSRHP00000101716.1"/>
    </source>
</evidence>
<dbReference type="SUPFAM" id="SSF56112">
    <property type="entry name" value="Protein kinase-like (PK-like)"/>
    <property type="match status" value="1"/>
</dbReference>
<feature type="compositionally biased region" description="Basic and acidic residues" evidence="13">
    <location>
        <begin position="343"/>
        <end position="355"/>
    </location>
</feature>
<dbReference type="Gene3D" id="3.30.200.20">
    <property type="entry name" value="Phosphorylase Kinase, domain 1"/>
    <property type="match status" value="1"/>
</dbReference>
<dbReference type="FunFam" id="1.10.510.10:FF:000081">
    <property type="entry name" value="STE20-like serine/threonine-protein kinase"/>
    <property type="match status" value="1"/>
</dbReference>
<evidence type="ECO:0000256" key="2">
    <source>
        <dbReference type="ARBA" id="ARBA00012513"/>
    </source>
</evidence>
<keyword evidence="3" id="KW-0723">Serine/threonine-protein kinase</keyword>
<dbReference type="GO" id="GO:0005524">
    <property type="term" value="F:ATP binding"/>
    <property type="evidence" value="ECO:0007669"/>
    <property type="project" value="UniProtKB-UniRule"/>
</dbReference>
<evidence type="ECO:0000256" key="8">
    <source>
        <dbReference type="ARBA" id="ARBA00022840"/>
    </source>
</evidence>
<comment type="catalytic activity">
    <reaction evidence="10">
        <text>L-seryl-[protein] + ATP = O-phospho-L-seryl-[protein] + ADP + H(+)</text>
        <dbReference type="Rhea" id="RHEA:17989"/>
        <dbReference type="Rhea" id="RHEA-COMP:9863"/>
        <dbReference type="Rhea" id="RHEA-COMP:11604"/>
        <dbReference type="ChEBI" id="CHEBI:15378"/>
        <dbReference type="ChEBI" id="CHEBI:29999"/>
        <dbReference type="ChEBI" id="CHEBI:30616"/>
        <dbReference type="ChEBI" id="CHEBI:83421"/>
        <dbReference type="ChEBI" id="CHEBI:456216"/>
        <dbReference type="EC" id="2.7.11.1"/>
    </reaction>
</comment>
<accession>A0A673N8P5</accession>
<keyword evidence="6 11" id="KW-0547">Nucleotide-binding</keyword>
<dbReference type="Gene3D" id="1.10.510.10">
    <property type="entry name" value="Transferase(Phosphotransferase) domain 1"/>
    <property type="match status" value="1"/>
</dbReference>
<dbReference type="Pfam" id="PF00069">
    <property type="entry name" value="Pkinase"/>
    <property type="match status" value="1"/>
</dbReference>
<keyword evidence="8 11" id="KW-0067">ATP-binding</keyword>
<dbReference type="InterPro" id="IPR008271">
    <property type="entry name" value="Ser/Thr_kinase_AS"/>
</dbReference>
<reference evidence="15" key="2">
    <citation type="submission" date="2025-09" db="UniProtKB">
        <authorList>
            <consortium name="Ensembl"/>
        </authorList>
    </citation>
    <scope>IDENTIFICATION</scope>
</reference>
<evidence type="ECO:0000256" key="3">
    <source>
        <dbReference type="ARBA" id="ARBA00022527"/>
    </source>
</evidence>
<dbReference type="PANTHER" id="PTHR46538">
    <property type="entry name" value="PROTEIN KINASE DOMAIN-CONTAINING PROTEIN"/>
    <property type="match status" value="1"/>
</dbReference>
<feature type="region of interest" description="Disordered" evidence="13">
    <location>
        <begin position="316"/>
        <end position="464"/>
    </location>
</feature>
<keyword evidence="5" id="KW-0808">Transferase</keyword>
<feature type="compositionally biased region" description="Low complexity" evidence="13">
    <location>
        <begin position="455"/>
        <end position="464"/>
    </location>
</feature>
<evidence type="ECO:0000256" key="9">
    <source>
        <dbReference type="ARBA" id="ARBA00047899"/>
    </source>
</evidence>
<feature type="region of interest" description="Disordered" evidence="13">
    <location>
        <begin position="476"/>
        <end position="496"/>
    </location>
</feature>
<organism evidence="15 16">
    <name type="scientific">Sinocyclocheilus rhinocerous</name>
    <dbReference type="NCBI Taxonomy" id="307959"/>
    <lineage>
        <taxon>Eukaryota</taxon>
        <taxon>Metazoa</taxon>
        <taxon>Chordata</taxon>
        <taxon>Craniata</taxon>
        <taxon>Vertebrata</taxon>
        <taxon>Euteleostomi</taxon>
        <taxon>Actinopterygii</taxon>
        <taxon>Neopterygii</taxon>
        <taxon>Teleostei</taxon>
        <taxon>Ostariophysi</taxon>
        <taxon>Cypriniformes</taxon>
        <taxon>Cyprinidae</taxon>
        <taxon>Cyprininae</taxon>
        <taxon>Sinocyclocheilus</taxon>
    </lineage>
</organism>
<feature type="coiled-coil region" evidence="12">
    <location>
        <begin position="531"/>
        <end position="602"/>
    </location>
</feature>
<dbReference type="SMART" id="SM00220">
    <property type="entry name" value="S_TKc"/>
    <property type="match status" value="1"/>
</dbReference>
<sequence length="933" mass="109326">MSFFNFRKIFKLGAEKKKKHYDHVHRDTNPEEIWEIVGELGDGAFGKVFKARNKQTGIFAAAKVIDTKTEDELEDYMVEIDILASCDHHNIVKLLDAFYYESKLWILIEFCAGGAIDAVMLELERPLTEPQIRVVCKQSLDALQYLHDNKVIHRDLKAGNILLTLDGDVKLADFGVSAKNTKTIQRRDTFIGTPYWMAPEVVMCETSKDRPYDYKADIWSLGITLIELAQIEPPNHEMNPMRVLLKIAKAEPPTLQQPSKWSPKFNDFLKHALDKNVDNRWSTAQLLQHPFVSSVTDSRPLRELIAEAKAEVTEEIEDLKEEEEEEDHEGNLVRDYRNLSPKESQEPKAEEKPVEPETPADTIVQTEEQRAKPDGEKLEEEKEVVGNGELIKEVSASDISSLETPTEPVKQAVPDEPIPTSPLKEEESFEGKEKPELVEKQSPVKPRYVKKEDSGISSSADNSSIDLNLSISSFISKSKEPGTVSQQDNKRQKKTLKKTRKFIVDGVEVSVTTSKIITDNDTKSEEMRFLRRQELRELRLLQKEEQRAQQQLSNKLQQQREQIYKRFDQEVTSKKRQYDTEVENMERQQKQTIERLEQDHTERLRDEAKRIKAEQDKELSKFQSTLKNRKKEVCCSSKSLRSLSSAHEKWGQKQKCCQEFLQKQQQDLDSALKKIIQQHKHELATIERDCLNNKQQLLRAREAAMWELEERHLQEKHQLHKQQLKDQYFMQRHQLLKRHEKEMEQMHRYNQRLVEEMKNKQTQERTRLPKIQRSDAKTRMAMFKKSLRITTTGVTPELERERVKQFAAQEEKRQKNERHHQHQKHETQMRDLQMQCDANVGELQQLQNEKCHLLIEHETQKLKELDEEHSTELKDWREKLRPRKKALEEEFARKLQEQEMFFKMSGESACLNPSTQRRISKFYPVPSVHSTGF</sequence>
<dbReference type="FunFam" id="3.30.200.20:FF:000120">
    <property type="entry name" value="STE20-like serine/threonine-protein kinase"/>
    <property type="match status" value="1"/>
</dbReference>
<dbReference type="PROSITE" id="PS50011">
    <property type="entry name" value="PROTEIN_KINASE_DOM"/>
    <property type="match status" value="1"/>
</dbReference>
<comment type="catalytic activity">
    <reaction evidence="9">
        <text>L-threonyl-[protein] + ATP = O-phospho-L-threonyl-[protein] + ADP + H(+)</text>
        <dbReference type="Rhea" id="RHEA:46608"/>
        <dbReference type="Rhea" id="RHEA-COMP:11060"/>
        <dbReference type="Rhea" id="RHEA-COMP:11605"/>
        <dbReference type="ChEBI" id="CHEBI:15378"/>
        <dbReference type="ChEBI" id="CHEBI:30013"/>
        <dbReference type="ChEBI" id="CHEBI:30616"/>
        <dbReference type="ChEBI" id="CHEBI:61977"/>
        <dbReference type="ChEBI" id="CHEBI:456216"/>
        <dbReference type="EC" id="2.7.11.1"/>
    </reaction>
</comment>
<dbReference type="PROSITE" id="PS00107">
    <property type="entry name" value="PROTEIN_KINASE_ATP"/>
    <property type="match status" value="1"/>
</dbReference>
<feature type="compositionally biased region" description="Basic and acidic residues" evidence="13">
    <location>
        <begin position="423"/>
        <end position="439"/>
    </location>
</feature>
<evidence type="ECO:0000256" key="4">
    <source>
        <dbReference type="ARBA" id="ARBA00022553"/>
    </source>
</evidence>
<keyword evidence="4" id="KW-0597">Phosphoprotein</keyword>
<reference evidence="15" key="1">
    <citation type="submission" date="2025-08" db="UniProtKB">
        <authorList>
            <consortium name="Ensembl"/>
        </authorList>
    </citation>
    <scope>IDENTIFICATION</scope>
</reference>
<dbReference type="GO" id="GO:0004674">
    <property type="term" value="F:protein serine/threonine kinase activity"/>
    <property type="evidence" value="ECO:0007669"/>
    <property type="project" value="UniProtKB-KW"/>
</dbReference>
<feature type="region of interest" description="Disordered" evidence="13">
    <location>
        <begin position="806"/>
        <end position="828"/>
    </location>
</feature>
<dbReference type="PROSITE" id="PS00108">
    <property type="entry name" value="PROTEIN_KINASE_ST"/>
    <property type="match status" value="1"/>
</dbReference>
<feature type="domain" description="Protein kinase" evidence="14">
    <location>
        <begin position="34"/>
        <end position="292"/>
    </location>
</feature>
<dbReference type="InterPro" id="IPR011009">
    <property type="entry name" value="Kinase-like_dom_sf"/>
</dbReference>
<evidence type="ECO:0000256" key="10">
    <source>
        <dbReference type="ARBA" id="ARBA00048679"/>
    </source>
</evidence>
<keyword evidence="16" id="KW-1185">Reference proteome</keyword>
<protein>
    <recommendedName>
        <fullName evidence="2">non-specific serine/threonine protein kinase</fullName>
        <ecNumber evidence="2">2.7.11.1</ecNumber>
    </recommendedName>
</protein>
<evidence type="ECO:0000256" key="1">
    <source>
        <dbReference type="ARBA" id="ARBA00008874"/>
    </source>
</evidence>
<name>A0A673N8P5_9TELE</name>
<dbReference type="InterPro" id="IPR022165">
    <property type="entry name" value="PKK"/>
</dbReference>
<evidence type="ECO:0000256" key="11">
    <source>
        <dbReference type="PROSITE-ProRule" id="PRU10141"/>
    </source>
</evidence>
<evidence type="ECO:0000256" key="12">
    <source>
        <dbReference type="SAM" id="Coils"/>
    </source>
</evidence>
<evidence type="ECO:0000256" key="5">
    <source>
        <dbReference type="ARBA" id="ARBA00022679"/>
    </source>
</evidence>
<proteinExistence type="inferred from homology"/>
<evidence type="ECO:0000256" key="6">
    <source>
        <dbReference type="ARBA" id="ARBA00022741"/>
    </source>
</evidence>
<dbReference type="Ensembl" id="ENSSRHT00000104461.1">
    <property type="protein sequence ID" value="ENSSRHP00000101716.1"/>
    <property type="gene ID" value="ENSSRHG00000049574.1"/>
</dbReference>